<accession>A0ACC1CNF7</accession>
<organism evidence="1 2">
    <name type="scientific">Dendrolimus kikuchii</name>
    <dbReference type="NCBI Taxonomy" id="765133"/>
    <lineage>
        <taxon>Eukaryota</taxon>
        <taxon>Metazoa</taxon>
        <taxon>Ecdysozoa</taxon>
        <taxon>Arthropoda</taxon>
        <taxon>Hexapoda</taxon>
        <taxon>Insecta</taxon>
        <taxon>Pterygota</taxon>
        <taxon>Neoptera</taxon>
        <taxon>Endopterygota</taxon>
        <taxon>Lepidoptera</taxon>
        <taxon>Glossata</taxon>
        <taxon>Ditrysia</taxon>
        <taxon>Bombycoidea</taxon>
        <taxon>Lasiocampidae</taxon>
        <taxon>Dendrolimus</taxon>
    </lineage>
</organism>
<proteinExistence type="predicted"/>
<evidence type="ECO:0000313" key="2">
    <source>
        <dbReference type="Proteomes" id="UP000824533"/>
    </source>
</evidence>
<reference evidence="1 2" key="1">
    <citation type="journal article" date="2021" name="Front. Genet.">
        <title>Chromosome-Level Genome Assembly Reveals Significant Gene Expansion in the Toll and IMD Signaling Pathways of Dendrolimus kikuchii.</title>
        <authorList>
            <person name="Zhou J."/>
            <person name="Wu P."/>
            <person name="Xiong Z."/>
            <person name="Liu N."/>
            <person name="Zhao N."/>
            <person name="Ji M."/>
            <person name="Qiu Y."/>
            <person name="Yang B."/>
        </authorList>
    </citation>
    <scope>NUCLEOTIDE SEQUENCE [LARGE SCALE GENOMIC DNA]</scope>
    <source>
        <strain evidence="1">Ann1</strain>
    </source>
</reference>
<name>A0ACC1CNF7_9NEOP</name>
<protein>
    <submittedName>
        <fullName evidence="1">Uncharacterized protein</fullName>
    </submittedName>
</protein>
<evidence type="ECO:0000313" key="1">
    <source>
        <dbReference type="EMBL" id="KAJ0173150.1"/>
    </source>
</evidence>
<sequence>MESLPNTPLLEFPPNTLMDVRKLFGLGKPGEMADAVNILYQWVQQQNHFMKKDFSKEYLERTIIMCKGSIEKAKKRLDKLCTMKTFVSKYFTYSNINEELTTLLSSGWFTILPKLTKDFYRVILIKSRNTNYTASQFVELLYIFVIVVEYINAHDYCAGFILLFDYRDVNVVEAISKIDLHEVQQFIPIMMEGYSARVKSIAWITDSKLIQGFIKALKSLLSEKIGKRVHVFDLESVCNLCEKDILPMEYGGKEKSIEELYDNLLKVLSSKEHVEYVKEMHKAKTDETKRAVHVFNEQYMGIAGTFRRLNVD</sequence>
<dbReference type="EMBL" id="CM034406">
    <property type="protein sequence ID" value="KAJ0173150.1"/>
    <property type="molecule type" value="Genomic_DNA"/>
</dbReference>
<keyword evidence="2" id="KW-1185">Reference proteome</keyword>
<gene>
    <name evidence="1" type="ORF">K1T71_011326</name>
</gene>
<comment type="caution">
    <text evidence="1">The sequence shown here is derived from an EMBL/GenBank/DDBJ whole genome shotgun (WGS) entry which is preliminary data.</text>
</comment>
<dbReference type="Proteomes" id="UP000824533">
    <property type="component" value="Linkage Group LG20"/>
</dbReference>